<dbReference type="PANTHER" id="PTHR43179">
    <property type="entry name" value="RHAMNOSYLTRANSFERASE WBBL"/>
    <property type="match status" value="1"/>
</dbReference>
<protein>
    <recommendedName>
        <fullName evidence="1">Glycosyltransferase 2-like domain-containing protein</fullName>
    </recommendedName>
</protein>
<dbReference type="InterPro" id="IPR029044">
    <property type="entry name" value="Nucleotide-diphossugar_trans"/>
</dbReference>
<dbReference type="Proteomes" id="UP000222056">
    <property type="component" value="Unassembled WGS sequence"/>
</dbReference>
<gene>
    <name evidence="2" type="ORF">SAMN02745716_0620</name>
</gene>
<evidence type="ECO:0000259" key="1">
    <source>
        <dbReference type="Pfam" id="PF00535"/>
    </source>
</evidence>
<reference evidence="3" key="1">
    <citation type="submission" date="2016-10" db="EMBL/GenBank/DDBJ databases">
        <authorList>
            <person name="Varghese N."/>
            <person name="Submissions S."/>
        </authorList>
    </citation>
    <scope>NUCLEOTIDE SEQUENCE [LARGE SCALE GENOMIC DNA]</scope>
    <source>
        <strain evidence="3">ATCC 35263</strain>
    </source>
</reference>
<dbReference type="Pfam" id="PF00535">
    <property type="entry name" value="Glycos_transf_2"/>
    <property type="match status" value="1"/>
</dbReference>
<evidence type="ECO:0000313" key="3">
    <source>
        <dbReference type="Proteomes" id="UP000222056"/>
    </source>
</evidence>
<organism evidence="2 3">
    <name type="scientific">Thermoleophilum album</name>
    <dbReference type="NCBI Taxonomy" id="29539"/>
    <lineage>
        <taxon>Bacteria</taxon>
        <taxon>Bacillati</taxon>
        <taxon>Actinomycetota</taxon>
        <taxon>Thermoleophilia</taxon>
        <taxon>Thermoleophilales</taxon>
        <taxon>Thermoleophilaceae</taxon>
        <taxon>Thermoleophilum</taxon>
    </lineage>
</organism>
<dbReference type="InterPro" id="IPR001173">
    <property type="entry name" value="Glyco_trans_2-like"/>
</dbReference>
<feature type="domain" description="Glycosyltransferase 2-like" evidence="1">
    <location>
        <begin position="30"/>
        <end position="141"/>
    </location>
</feature>
<sequence length="328" mass="36889">MSERESTAHPLGQAADRPDISYCVVNTAGRDLLAACLAAIERHHPPQLTREVLVLDNASRDGSVELVRERFPWVRLLALSQRQGKAANDTLLLRTARGRYCLLLNEDSQLLPGAVEALVAALEADPGAAAAGARLLAPDGTPQDCAWRLPDVIWALAALVGLQRLAVESRGERVREVGWCQSSALLVRREAAAQVGYLDDRFFVYSDETDFQKRLRDAGWRILFVPQARCVHHDQLSSDPHAMRRRIVEFHRGRELYMRKHHGPVTRLIWRWAWTWFYTVRLVVSLLRPGDDPRRWRVHAWQQLVGGRGEGLREAAAHYNQSGAIAAG</sequence>
<name>A0A1H6FMB0_THEAL</name>
<dbReference type="RefSeq" id="WP_218138220.1">
    <property type="nucleotide sequence ID" value="NZ_FNWJ01000001.1"/>
</dbReference>
<dbReference type="CDD" id="cd04186">
    <property type="entry name" value="GT_2_like_c"/>
    <property type="match status" value="1"/>
</dbReference>
<accession>A0A1H6FMB0</accession>
<dbReference type="Gene3D" id="3.90.550.10">
    <property type="entry name" value="Spore Coat Polysaccharide Biosynthesis Protein SpsA, Chain A"/>
    <property type="match status" value="1"/>
</dbReference>
<keyword evidence="3" id="KW-1185">Reference proteome</keyword>
<evidence type="ECO:0000313" key="2">
    <source>
        <dbReference type="EMBL" id="SEH10973.1"/>
    </source>
</evidence>
<dbReference type="STRING" id="29539.SAMN02745716_0620"/>
<dbReference type="PANTHER" id="PTHR43179:SF7">
    <property type="entry name" value="RHAMNOSYLTRANSFERASE WBBL"/>
    <property type="match status" value="1"/>
</dbReference>
<proteinExistence type="predicted"/>
<dbReference type="AlphaFoldDB" id="A0A1H6FMB0"/>
<dbReference type="SUPFAM" id="SSF53448">
    <property type="entry name" value="Nucleotide-diphospho-sugar transferases"/>
    <property type="match status" value="1"/>
</dbReference>
<dbReference type="EMBL" id="FNWJ01000001">
    <property type="protein sequence ID" value="SEH10973.1"/>
    <property type="molecule type" value="Genomic_DNA"/>
</dbReference>